<feature type="non-terminal residue" evidence="2">
    <location>
        <position position="192"/>
    </location>
</feature>
<dbReference type="InterPro" id="IPR013103">
    <property type="entry name" value="RVT_2"/>
</dbReference>
<organism evidence="2 3">
    <name type="scientific">Aphanomyces astaci</name>
    <name type="common">Crayfish plague agent</name>
    <dbReference type="NCBI Taxonomy" id="112090"/>
    <lineage>
        <taxon>Eukaryota</taxon>
        <taxon>Sar</taxon>
        <taxon>Stramenopiles</taxon>
        <taxon>Oomycota</taxon>
        <taxon>Saprolegniomycetes</taxon>
        <taxon>Saprolegniales</taxon>
        <taxon>Verrucalvaceae</taxon>
        <taxon>Aphanomyces</taxon>
    </lineage>
</organism>
<evidence type="ECO:0000313" key="2">
    <source>
        <dbReference type="EMBL" id="KAF0758507.1"/>
    </source>
</evidence>
<sequence length="192" mass="21888">MGKFTKYKARLVIKGFLQREGLDYTEIFASVLRLNTLRLILCLVAKHSWNVRQMDVVTAFLNGVMDADTEIYMMQPPNFVVPGLENKVCKLVKAIYGLKQAPRCWYLTLHKFLVEVGFVRCVKEACLYIKRVGESVVLLTVYVDDITVTSNHDADIEMAYDLLKSKFKMTDLGLLNSILGIQVDIKNKVVTM</sequence>
<evidence type="ECO:0000313" key="3">
    <source>
        <dbReference type="Proteomes" id="UP000469452"/>
    </source>
</evidence>
<comment type="caution">
    <text evidence="2">The sequence shown here is derived from an EMBL/GenBank/DDBJ whole genome shotgun (WGS) entry which is preliminary data.</text>
</comment>
<dbReference type="Proteomes" id="UP000469452">
    <property type="component" value="Unassembled WGS sequence"/>
</dbReference>
<dbReference type="Pfam" id="PF07727">
    <property type="entry name" value="RVT_2"/>
    <property type="match status" value="1"/>
</dbReference>
<name>A0A6A5AQH0_APHAT</name>
<accession>A0A6A5AQH0</accession>
<reference evidence="2 3" key="1">
    <citation type="submission" date="2019-06" db="EMBL/GenBank/DDBJ databases">
        <title>Genomics analysis of Aphanomyces spp. identifies a new class of oomycete effector associated with host adaptation.</title>
        <authorList>
            <person name="Gaulin E."/>
        </authorList>
    </citation>
    <scope>NUCLEOTIDE SEQUENCE [LARGE SCALE GENOMIC DNA]</scope>
    <source>
        <strain evidence="2 3">E</strain>
    </source>
</reference>
<evidence type="ECO:0000259" key="1">
    <source>
        <dbReference type="Pfam" id="PF07727"/>
    </source>
</evidence>
<feature type="domain" description="Reverse transcriptase Ty1/copia-type" evidence="1">
    <location>
        <begin position="5"/>
        <end position="187"/>
    </location>
</feature>
<dbReference type="SUPFAM" id="SSF56672">
    <property type="entry name" value="DNA/RNA polymerases"/>
    <property type="match status" value="1"/>
</dbReference>
<dbReference type="EMBL" id="VJMI01009605">
    <property type="protein sequence ID" value="KAF0758507.1"/>
    <property type="molecule type" value="Genomic_DNA"/>
</dbReference>
<dbReference type="AlphaFoldDB" id="A0A6A5AQH0"/>
<protein>
    <recommendedName>
        <fullName evidence="1">Reverse transcriptase Ty1/copia-type domain-containing protein</fullName>
    </recommendedName>
</protein>
<dbReference type="InterPro" id="IPR043502">
    <property type="entry name" value="DNA/RNA_pol_sf"/>
</dbReference>
<gene>
    <name evidence="2" type="ORF">AaE_003914</name>
</gene>
<proteinExistence type="predicted"/>